<keyword evidence="3 8" id="KW-0349">Heme</keyword>
<comment type="cofactor">
    <cofactor evidence="1 8">
        <name>heme</name>
        <dbReference type="ChEBI" id="CHEBI:30413"/>
    </cofactor>
</comment>
<dbReference type="GO" id="GO:0005506">
    <property type="term" value="F:iron ion binding"/>
    <property type="evidence" value="ECO:0007669"/>
    <property type="project" value="InterPro"/>
</dbReference>
<evidence type="ECO:0000256" key="2">
    <source>
        <dbReference type="ARBA" id="ARBA00010617"/>
    </source>
</evidence>
<keyword evidence="7" id="KW-0503">Monooxygenase</keyword>
<evidence type="ECO:0000256" key="3">
    <source>
        <dbReference type="ARBA" id="ARBA00022617"/>
    </source>
</evidence>
<evidence type="ECO:0000256" key="5">
    <source>
        <dbReference type="ARBA" id="ARBA00023002"/>
    </source>
</evidence>
<evidence type="ECO:0000256" key="8">
    <source>
        <dbReference type="PIRSR" id="PIRSR602403-1"/>
    </source>
</evidence>
<sequence>MLLEAFAALAVAWAFTSLLESLWQHQPDLPRVGANPGLLGLRAWWARWKWYQTGHRDITQHYDQQKSHGFNYIIHTITGNTVVLPRFLGELNMLPESQLSSTAALVDSVLGEYSGVDLLLRDHLTSDICRGGLTRNLSTFLPLMSEELDDAMLEMLNPKTGKESYVAFELLYSIIHRISSRVFVGRQHCHDPAWTRAVTDLPVNVEITKFILLPFPSSLRRLIAPLIPQRNNIFRQRKSARDVLFPSRIVVAGDEPSVLKLFIESKKDHDPDSLTARLLLLTAAALHTSTMAATHALFDLCAMPEYVGALRAEAQLALAESGGVWQYSTIKNLRQLDSFLKESQRVNQSTFLGFDRKVMSTIKLSDGTILPAGSLIMMPGGPMSGDQEYYKNPGSFDGRRFCSPAANLSDDTSKATGGMTQDYTGIEPGNLSWGNGRFTCPGRWYGAAMIKLILANVLIRYDISFPEGQTERPANTKYDTEVHPDFGAKVCFAKRGLD</sequence>
<evidence type="ECO:0000256" key="9">
    <source>
        <dbReference type="SAM" id="SignalP"/>
    </source>
</evidence>
<evidence type="ECO:0000256" key="1">
    <source>
        <dbReference type="ARBA" id="ARBA00001971"/>
    </source>
</evidence>
<evidence type="ECO:0000313" key="10">
    <source>
        <dbReference type="EMBL" id="KAF9744571.1"/>
    </source>
</evidence>
<organism evidence="10 11">
    <name type="scientific">Bionectria ochroleuca</name>
    <name type="common">Gliocladium roseum</name>
    <dbReference type="NCBI Taxonomy" id="29856"/>
    <lineage>
        <taxon>Eukaryota</taxon>
        <taxon>Fungi</taxon>
        <taxon>Dikarya</taxon>
        <taxon>Ascomycota</taxon>
        <taxon>Pezizomycotina</taxon>
        <taxon>Sordariomycetes</taxon>
        <taxon>Hypocreomycetidae</taxon>
        <taxon>Hypocreales</taxon>
        <taxon>Bionectriaceae</taxon>
        <taxon>Clonostachys</taxon>
    </lineage>
</organism>
<feature type="binding site" description="axial binding residue" evidence="8">
    <location>
        <position position="440"/>
    </location>
    <ligand>
        <name>heme</name>
        <dbReference type="ChEBI" id="CHEBI:30413"/>
    </ligand>
    <ligandPart>
        <name>Fe</name>
        <dbReference type="ChEBI" id="CHEBI:18248"/>
    </ligandPart>
</feature>
<gene>
    <name evidence="10" type="ORF">IM811_005352</name>
</gene>
<dbReference type="GO" id="GO:0004497">
    <property type="term" value="F:monooxygenase activity"/>
    <property type="evidence" value="ECO:0007669"/>
    <property type="project" value="UniProtKB-KW"/>
</dbReference>
<reference evidence="10" key="1">
    <citation type="submission" date="2020-10" db="EMBL/GenBank/DDBJ databases">
        <title>High-Quality Genome Resource of Clonostachys rosea strain S41 by Oxford Nanopore Long-Read Sequencing.</title>
        <authorList>
            <person name="Wang H."/>
        </authorList>
    </citation>
    <scope>NUCLEOTIDE SEQUENCE</scope>
    <source>
        <strain evidence="10">S41</strain>
    </source>
</reference>
<proteinExistence type="inferred from homology"/>
<keyword evidence="5" id="KW-0560">Oxidoreductase</keyword>
<keyword evidence="9" id="KW-0732">Signal</keyword>
<dbReference type="InterPro" id="IPR036396">
    <property type="entry name" value="Cyt_P450_sf"/>
</dbReference>
<dbReference type="GO" id="GO:0020037">
    <property type="term" value="F:heme binding"/>
    <property type="evidence" value="ECO:0007669"/>
    <property type="project" value="InterPro"/>
</dbReference>
<dbReference type="PRINTS" id="PR00465">
    <property type="entry name" value="EP450IV"/>
</dbReference>
<evidence type="ECO:0008006" key="12">
    <source>
        <dbReference type="Google" id="ProtNLM"/>
    </source>
</evidence>
<evidence type="ECO:0000256" key="6">
    <source>
        <dbReference type="ARBA" id="ARBA00023004"/>
    </source>
</evidence>
<name>A0A8H7KC91_BIOOC</name>
<dbReference type="PANTHER" id="PTHR46206:SF7">
    <property type="entry name" value="P450, PUTATIVE (EUROFUNG)-RELATED"/>
    <property type="match status" value="1"/>
</dbReference>
<dbReference type="EMBL" id="JADCTT010000014">
    <property type="protein sequence ID" value="KAF9744571.1"/>
    <property type="molecule type" value="Genomic_DNA"/>
</dbReference>
<dbReference type="GO" id="GO:0016705">
    <property type="term" value="F:oxidoreductase activity, acting on paired donors, with incorporation or reduction of molecular oxygen"/>
    <property type="evidence" value="ECO:0007669"/>
    <property type="project" value="InterPro"/>
</dbReference>
<feature type="chain" id="PRO_5034335363" description="Cytochrome P450" evidence="9">
    <location>
        <begin position="25"/>
        <end position="498"/>
    </location>
</feature>
<evidence type="ECO:0000256" key="4">
    <source>
        <dbReference type="ARBA" id="ARBA00022723"/>
    </source>
</evidence>
<dbReference type="AlphaFoldDB" id="A0A8H7KC91"/>
<dbReference type="Proteomes" id="UP000616885">
    <property type="component" value="Unassembled WGS sequence"/>
</dbReference>
<evidence type="ECO:0000256" key="7">
    <source>
        <dbReference type="ARBA" id="ARBA00023033"/>
    </source>
</evidence>
<dbReference type="InterPro" id="IPR002403">
    <property type="entry name" value="Cyt_P450_E_grp-IV"/>
</dbReference>
<feature type="signal peptide" evidence="9">
    <location>
        <begin position="1"/>
        <end position="24"/>
    </location>
</feature>
<evidence type="ECO:0000313" key="11">
    <source>
        <dbReference type="Proteomes" id="UP000616885"/>
    </source>
</evidence>
<dbReference type="CDD" id="cd11041">
    <property type="entry name" value="CYP503A1-like"/>
    <property type="match status" value="1"/>
</dbReference>
<dbReference type="PANTHER" id="PTHR46206">
    <property type="entry name" value="CYTOCHROME P450"/>
    <property type="match status" value="1"/>
</dbReference>
<comment type="caution">
    <text evidence="10">The sequence shown here is derived from an EMBL/GenBank/DDBJ whole genome shotgun (WGS) entry which is preliminary data.</text>
</comment>
<dbReference type="SUPFAM" id="SSF48264">
    <property type="entry name" value="Cytochrome P450"/>
    <property type="match status" value="1"/>
</dbReference>
<keyword evidence="4 8" id="KW-0479">Metal-binding</keyword>
<dbReference type="Gene3D" id="1.10.630.10">
    <property type="entry name" value="Cytochrome P450"/>
    <property type="match status" value="1"/>
</dbReference>
<accession>A0A8H7KC91</accession>
<comment type="similarity">
    <text evidence="2">Belongs to the cytochrome P450 family.</text>
</comment>
<keyword evidence="6 8" id="KW-0408">Iron</keyword>
<dbReference type="InterPro" id="IPR001128">
    <property type="entry name" value="Cyt_P450"/>
</dbReference>
<dbReference type="Pfam" id="PF00067">
    <property type="entry name" value="p450"/>
    <property type="match status" value="1"/>
</dbReference>
<protein>
    <recommendedName>
        <fullName evidence="12">Cytochrome P450</fullName>
    </recommendedName>
</protein>